<dbReference type="NCBIfam" id="TIGR00231">
    <property type="entry name" value="small_GTP"/>
    <property type="match status" value="1"/>
</dbReference>
<accession>A0ABD3VQZ3</accession>
<dbReference type="InterPro" id="IPR001806">
    <property type="entry name" value="Small_GTPase"/>
</dbReference>
<name>A0ABD3VQZ3_SINWO</name>
<dbReference type="Gene3D" id="3.40.50.300">
    <property type="entry name" value="P-loop containing nucleotide triphosphate hydrolases"/>
    <property type="match status" value="1"/>
</dbReference>
<keyword evidence="4" id="KW-1185">Reference proteome</keyword>
<dbReference type="SMART" id="SM00173">
    <property type="entry name" value="RAS"/>
    <property type="match status" value="1"/>
</dbReference>
<proteinExistence type="inferred from homology"/>
<dbReference type="Proteomes" id="UP001634394">
    <property type="component" value="Unassembled WGS sequence"/>
</dbReference>
<organism evidence="3 4">
    <name type="scientific">Sinanodonta woodiana</name>
    <name type="common">Chinese pond mussel</name>
    <name type="synonym">Anodonta woodiana</name>
    <dbReference type="NCBI Taxonomy" id="1069815"/>
    <lineage>
        <taxon>Eukaryota</taxon>
        <taxon>Metazoa</taxon>
        <taxon>Spiralia</taxon>
        <taxon>Lophotrochozoa</taxon>
        <taxon>Mollusca</taxon>
        <taxon>Bivalvia</taxon>
        <taxon>Autobranchia</taxon>
        <taxon>Heteroconchia</taxon>
        <taxon>Palaeoheterodonta</taxon>
        <taxon>Unionida</taxon>
        <taxon>Unionoidea</taxon>
        <taxon>Unionidae</taxon>
        <taxon>Unioninae</taxon>
        <taxon>Sinanodonta</taxon>
    </lineage>
</organism>
<evidence type="ECO:0000313" key="3">
    <source>
        <dbReference type="EMBL" id="KAL3864009.1"/>
    </source>
</evidence>
<gene>
    <name evidence="3" type="ORF">ACJMK2_005721</name>
</gene>
<protein>
    <recommendedName>
        <fullName evidence="5">Ras-related protein Rab-24</fullName>
    </recommendedName>
</protein>
<dbReference type="SMART" id="SM00176">
    <property type="entry name" value="RAN"/>
    <property type="match status" value="1"/>
</dbReference>
<evidence type="ECO:0000313" key="4">
    <source>
        <dbReference type="Proteomes" id="UP001634394"/>
    </source>
</evidence>
<dbReference type="SMART" id="SM00174">
    <property type="entry name" value="RHO"/>
    <property type="match status" value="1"/>
</dbReference>
<dbReference type="PROSITE" id="PS51419">
    <property type="entry name" value="RAB"/>
    <property type="match status" value="1"/>
</dbReference>
<dbReference type="SMART" id="SM00175">
    <property type="entry name" value="RAB"/>
    <property type="match status" value="1"/>
</dbReference>
<evidence type="ECO:0000256" key="1">
    <source>
        <dbReference type="ARBA" id="ARBA00006270"/>
    </source>
</evidence>
<dbReference type="GO" id="GO:0000166">
    <property type="term" value="F:nucleotide binding"/>
    <property type="evidence" value="ECO:0007669"/>
    <property type="project" value="UniProtKB-KW"/>
</dbReference>
<comment type="similarity">
    <text evidence="1">Belongs to the small GTPase superfamily. Rab family.</text>
</comment>
<dbReference type="InterPro" id="IPR027417">
    <property type="entry name" value="P-loop_NTPase"/>
</dbReference>
<evidence type="ECO:0008006" key="5">
    <source>
        <dbReference type="Google" id="ProtNLM"/>
    </source>
</evidence>
<dbReference type="PANTHER" id="PTHR47978">
    <property type="match status" value="1"/>
</dbReference>
<dbReference type="AlphaFoldDB" id="A0ABD3VQZ3"/>
<dbReference type="Pfam" id="PF00071">
    <property type="entry name" value="Ras"/>
    <property type="match status" value="1"/>
</dbReference>
<dbReference type="SUPFAM" id="SSF52540">
    <property type="entry name" value="P-loop containing nucleoside triphosphate hydrolases"/>
    <property type="match status" value="1"/>
</dbReference>
<keyword evidence="2" id="KW-0547">Nucleotide-binding</keyword>
<dbReference type="PRINTS" id="PR00449">
    <property type="entry name" value="RASTRNSFRMNG"/>
</dbReference>
<dbReference type="EMBL" id="JBJQND010000010">
    <property type="protein sequence ID" value="KAL3864009.1"/>
    <property type="molecule type" value="Genomic_DNA"/>
</dbReference>
<reference evidence="3 4" key="1">
    <citation type="submission" date="2024-11" db="EMBL/GenBank/DDBJ databases">
        <title>Chromosome-level genome assembly of the freshwater bivalve Anodonta woodiana.</title>
        <authorList>
            <person name="Chen X."/>
        </authorList>
    </citation>
    <scope>NUCLEOTIDE SEQUENCE [LARGE SCALE GENOMIC DNA]</scope>
    <source>
        <strain evidence="3">MN2024</strain>
        <tissue evidence="3">Gills</tissue>
    </source>
</reference>
<dbReference type="FunFam" id="3.40.50.300:FF:001204">
    <property type="entry name" value="Small GTP-binding protein, putative"/>
    <property type="match status" value="1"/>
</dbReference>
<dbReference type="PROSITE" id="PS51421">
    <property type="entry name" value="RAS"/>
    <property type="match status" value="1"/>
</dbReference>
<dbReference type="InterPro" id="IPR005225">
    <property type="entry name" value="Small_GTP-bd"/>
</dbReference>
<evidence type="ECO:0000256" key="2">
    <source>
        <dbReference type="ARBA" id="ARBA00022741"/>
    </source>
</evidence>
<sequence>MSSVDCKVVLLGATNTGKTCLMERYIHDRFLAKTTTTIGGCFAAKKEIVGNKGVVLGIWDTAGSERYTSMSRMYYRKAKAAIICYDITTRSTLIKARYWAQELKRMEEDCKIYLCGTKKDLVDSGLNERDVDINMARALAGGRYLNAELFETSSKTGENVGNLFQKIAEDSSKPENAIDESAKDAIRLSWKQDHRIQPTRNKERCCLAS</sequence>
<comment type="caution">
    <text evidence="3">The sequence shown here is derived from an EMBL/GenBank/DDBJ whole genome shotgun (WGS) entry which is preliminary data.</text>
</comment>